<evidence type="ECO:0000259" key="10">
    <source>
        <dbReference type="Pfam" id="PF02602"/>
    </source>
</evidence>
<keyword evidence="4 9" id="KW-0456">Lyase</keyword>
<evidence type="ECO:0000256" key="6">
    <source>
        <dbReference type="ARBA" id="ARBA00037589"/>
    </source>
</evidence>
<comment type="catalytic activity">
    <reaction evidence="8 9">
        <text>hydroxymethylbilane = uroporphyrinogen III + H2O</text>
        <dbReference type="Rhea" id="RHEA:18965"/>
        <dbReference type="ChEBI" id="CHEBI:15377"/>
        <dbReference type="ChEBI" id="CHEBI:57308"/>
        <dbReference type="ChEBI" id="CHEBI:57845"/>
        <dbReference type="EC" id="4.2.1.75"/>
    </reaction>
</comment>
<evidence type="ECO:0000256" key="7">
    <source>
        <dbReference type="ARBA" id="ARBA00040167"/>
    </source>
</evidence>
<evidence type="ECO:0000256" key="5">
    <source>
        <dbReference type="ARBA" id="ARBA00023244"/>
    </source>
</evidence>
<dbReference type="InterPro" id="IPR039793">
    <property type="entry name" value="UROS/Hem4"/>
</dbReference>
<comment type="function">
    <text evidence="6 9">Catalyzes cyclization of the linear tetrapyrrole, hydroxymethylbilane, to the macrocyclic uroporphyrinogen III.</text>
</comment>
<dbReference type="GO" id="GO:0004852">
    <property type="term" value="F:uroporphyrinogen-III synthase activity"/>
    <property type="evidence" value="ECO:0007669"/>
    <property type="project" value="UniProtKB-EC"/>
</dbReference>
<dbReference type="Proteomes" id="UP001596425">
    <property type="component" value="Unassembled WGS sequence"/>
</dbReference>
<evidence type="ECO:0000313" key="12">
    <source>
        <dbReference type="Proteomes" id="UP001596425"/>
    </source>
</evidence>
<dbReference type="RefSeq" id="WP_193190158.1">
    <property type="nucleotide sequence ID" value="NZ_JACZFR010000012.1"/>
</dbReference>
<dbReference type="Gene3D" id="3.40.50.10090">
    <property type="match status" value="2"/>
</dbReference>
<comment type="pathway">
    <text evidence="1 9">Porphyrin-containing compound metabolism; protoporphyrin-IX biosynthesis; coproporphyrinogen-III from 5-aminolevulinate: step 3/4.</text>
</comment>
<comment type="similarity">
    <text evidence="2 9">Belongs to the uroporphyrinogen-III synthase family.</text>
</comment>
<dbReference type="EMBL" id="JBHSVR010000001">
    <property type="protein sequence ID" value="MFC6634077.1"/>
    <property type="molecule type" value="Genomic_DNA"/>
</dbReference>
<proteinExistence type="inferred from homology"/>
<evidence type="ECO:0000313" key="11">
    <source>
        <dbReference type="EMBL" id="MFC6634077.1"/>
    </source>
</evidence>
<evidence type="ECO:0000256" key="9">
    <source>
        <dbReference type="RuleBase" id="RU366031"/>
    </source>
</evidence>
<evidence type="ECO:0000256" key="2">
    <source>
        <dbReference type="ARBA" id="ARBA00008133"/>
    </source>
</evidence>
<dbReference type="CDD" id="cd06578">
    <property type="entry name" value="HemD"/>
    <property type="match status" value="1"/>
</dbReference>
<keyword evidence="5 9" id="KW-0627">Porphyrin biosynthesis</keyword>
<organism evidence="11 12">
    <name type="scientific">Microbulbifer taiwanensis</name>
    <dbReference type="NCBI Taxonomy" id="986746"/>
    <lineage>
        <taxon>Bacteria</taxon>
        <taxon>Pseudomonadati</taxon>
        <taxon>Pseudomonadota</taxon>
        <taxon>Gammaproteobacteria</taxon>
        <taxon>Cellvibrionales</taxon>
        <taxon>Microbulbiferaceae</taxon>
        <taxon>Microbulbifer</taxon>
    </lineage>
</organism>
<dbReference type="SUPFAM" id="SSF69618">
    <property type="entry name" value="HemD-like"/>
    <property type="match status" value="1"/>
</dbReference>
<dbReference type="Pfam" id="PF02602">
    <property type="entry name" value="HEM4"/>
    <property type="match status" value="1"/>
</dbReference>
<sequence length="263" mass="28261">MRVELRGKRILITRPAHQSRGWCDLLCAAGAEVDSIPMLAIEPIDSGPQLQAIKRQILDFDQTDHAIFVSQNAVRLGFDWLEDFWPQLPLGPRYYAIGAATALALQKRGAACAGGGDGAPDTMDSEALLALPTLQNVADQRILIFRGSGGRTLIGDTLRARGARVEYCELYRRALPAHAAGRLAQYAARPDAISVHSGETLDNLVQCIHRSGRVALFEVPLVCPSQRVAAQARSLGFDLASAARNAGDAAMLEALQAALGRVD</sequence>
<evidence type="ECO:0000256" key="1">
    <source>
        <dbReference type="ARBA" id="ARBA00004772"/>
    </source>
</evidence>
<reference evidence="12" key="1">
    <citation type="journal article" date="2019" name="Int. J. Syst. Evol. Microbiol.">
        <title>The Global Catalogue of Microorganisms (GCM) 10K type strain sequencing project: providing services to taxonomists for standard genome sequencing and annotation.</title>
        <authorList>
            <consortium name="The Broad Institute Genomics Platform"/>
            <consortium name="The Broad Institute Genome Sequencing Center for Infectious Disease"/>
            <person name="Wu L."/>
            <person name="Ma J."/>
        </authorList>
    </citation>
    <scope>NUCLEOTIDE SEQUENCE [LARGE SCALE GENOMIC DNA]</scope>
    <source>
        <strain evidence="12">CGMCC 1.13718</strain>
    </source>
</reference>
<dbReference type="EC" id="4.2.1.75" evidence="3 9"/>
<accession>A0ABW1YMV7</accession>
<dbReference type="PANTHER" id="PTHR38042">
    <property type="entry name" value="UROPORPHYRINOGEN-III SYNTHASE, CHLOROPLASTIC"/>
    <property type="match status" value="1"/>
</dbReference>
<dbReference type="InterPro" id="IPR003754">
    <property type="entry name" value="4pyrrol_synth_uPrphyn_synth"/>
</dbReference>
<keyword evidence="12" id="KW-1185">Reference proteome</keyword>
<dbReference type="InterPro" id="IPR036108">
    <property type="entry name" value="4pyrrol_syn_uPrphyn_synt_sf"/>
</dbReference>
<comment type="caution">
    <text evidence="11">The sequence shown here is derived from an EMBL/GenBank/DDBJ whole genome shotgun (WGS) entry which is preliminary data.</text>
</comment>
<protein>
    <recommendedName>
        <fullName evidence="7 9">Uroporphyrinogen-III synthase</fullName>
        <ecNumber evidence="3 9">4.2.1.75</ecNumber>
    </recommendedName>
</protein>
<gene>
    <name evidence="11" type="ORF">ACFQBM_12325</name>
</gene>
<feature type="domain" description="Tetrapyrrole biosynthesis uroporphyrinogen III synthase" evidence="10">
    <location>
        <begin position="25"/>
        <end position="252"/>
    </location>
</feature>
<dbReference type="PANTHER" id="PTHR38042:SF1">
    <property type="entry name" value="UROPORPHYRINOGEN-III SYNTHASE, CHLOROPLASTIC"/>
    <property type="match status" value="1"/>
</dbReference>
<evidence type="ECO:0000256" key="3">
    <source>
        <dbReference type="ARBA" id="ARBA00013109"/>
    </source>
</evidence>
<name>A0ABW1YMV7_9GAMM</name>
<evidence type="ECO:0000256" key="4">
    <source>
        <dbReference type="ARBA" id="ARBA00023239"/>
    </source>
</evidence>
<evidence type="ECO:0000256" key="8">
    <source>
        <dbReference type="ARBA" id="ARBA00048617"/>
    </source>
</evidence>